<accession>A0A5B2W409</accession>
<dbReference type="EMBL" id="VUOC01000001">
    <property type="protein sequence ID" value="KAA2245440.1"/>
    <property type="molecule type" value="Genomic_DNA"/>
</dbReference>
<evidence type="ECO:0000313" key="1">
    <source>
        <dbReference type="EMBL" id="KAA2245440.1"/>
    </source>
</evidence>
<proteinExistence type="predicted"/>
<gene>
    <name evidence="1" type="ORF">F0L74_05630</name>
</gene>
<organism evidence="1 2">
    <name type="scientific">Chitinophaga agrisoli</name>
    <dbReference type="NCBI Taxonomy" id="2607653"/>
    <lineage>
        <taxon>Bacteria</taxon>
        <taxon>Pseudomonadati</taxon>
        <taxon>Bacteroidota</taxon>
        <taxon>Chitinophagia</taxon>
        <taxon>Chitinophagales</taxon>
        <taxon>Chitinophagaceae</taxon>
        <taxon>Chitinophaga</taxon>
    </lineage>
</organism>
<keyword evidence="2" id="KW-1185">Reference proteome</keyword>
<reference evidence="1 2" key="2">
    <citation type="submission" date="2019-09" db="EMBL/GenBank/DDBJ databases">
        <authorList>
            <person name="Jin C."/>
        </authorList>
    </citation>
    <scope>NUCLEOTIDE SEQUENCE [LARGE SCALE GENOMIC DNA]</scope>
    <source>
        <strain evidence="1 2">BN140078</strain>
    </source>
</reference>
<comment type="caution">
    <text evidence="1">The sequence shown here is derived from an EMBL/GenBank/DDBJ whole genome shotgun (WGS) entry which is preliminary data.</text>
</comment>
<dbReference type="AlphaFoldDB" id="A0A5B2W409"/>
<dbReference type="RefSeq" id="WP_149836829.1">
    <property type="nucleotide sequence ID" value="NZ_VUOC01000001.1"/>
</dbReference>
<reference evidence="1 2" key="1">
    <citation type="submission" date="2019-09" db="EMBL/GenBank/DDBJ databases">
        <title>Chitinophaga ginsengihumi sp. nov., isolated from soil of ginseng rhizosphere.</title>
        <authorList>
            <person name="Lee J."/>
        </authorList>
    </citation>
    <scope>NUCLEOTIDE SEQUENCE [LARGE SCALE GENOMIC DNA]</scope>
    <source>
        <strain evidence="1 2">BN140078</strain>
    </source>
</reference>
<sequence>MLFIVAVVIGGWELYLRSSGFELSYDDAAPQWAEKRALVYGDKATVFIGSSRMKYDLDVATWEHTTGRTAVQLAIDGTSPMPVLLDLANDPAFKGRLVVDVTEILFFSEVPQYSKEPAGDVSFYKTESPAQKAGFYLNRLLESNLVLLDNQQLSLNAQFKKLNIPNRPGVFEVPPFPQQFTKVTADRQSFMTNEFSSDTVLQQKVQHVWAWFLELGSHAPPPPPETVPNVLKKVTDAVNKIRARGGDVVFTRTPSSGGFWEMEKVACPREKLWDVLLAATNCKGIHFMDQESTKHLVCPEWSHLSLAGARQFTQALITLLPSSFVKS</sequence>
<evidence type="ECO:0008006" key="3">
    <source>
        <dbReference type="Google" id="ProtNLM"/>
    </source>
</evidence>
<protein>
    <recommendedName>
        <fullName evidence="3">GDSL-like lipase/acylhydrolase family protein</fullName>
    </recommendedName>
</protein>
<evidence type="ECO:0000313" key="2">
    <source>
        <dbReference type="Proteomes" id="UP000324611"/>
    </source>
</evidence>
<name>A0A5B2W409_9BACT</name>
<dbReference type="Proteomes" id="UP000324611">
    <property type="component" value="Unassembled WGS sequence"/>
</dbReference>